<sequence length="210" mass="22745">MAKKWLIGELIMSVLLLSACRPQAVKSNHHDAHSQQSTSEKMAINKRSADISRSEYDLITIGDINNGYGGSTKSTVVKWFGSPAEISTVSINGISRPVSQYSWKNRSASFKASQVAVQFLNGKAIGKSYTGSSTGNHHVVSKSKINQLGLGATYQAVVNQLGNPNSESDTGQGPMSGKYLTYVISQDGSAINLSFTDDKLNQKYHTSIYY</sequence>
<dbReference type="InterPro" id="IPR037873">
    <property type="entry name" value="BamE-like"/>
</dbReference>
<keyword evidence="3" id="KW-1185">Reference proteome</keyword>
<reference evidence="2 3" key="1">
    <citation type="journal article" date="2021" name="Int. J. Syst. Evol. Microbiol.">
        <title>Lentilactobacillus fungorum sp. nov., isolated from spent mushroom substrates.</title>
        <authorList>
            <person name="Tohno M."/>
            <person name="Tanizawa Y."/>
            <person name="Kojima Y."/>
            <person name="Sakamoto M."/>
            <person name="Ohkuma M."/>
            <person name="Kobayashi H."/>
        </authorList>
    </citation>
    <scope>NUCLEOTIDE SEQUENCE [LARGE SCALE GENOMIC DNA]</scope>
    <source>
        <strain evidence="2 3">YK48G</strain>
    </source>
</reference>
<dbReference type="PROSITE" id="PS51257">
    <property type="entry name" value="PROKAR_LIPOPROTEIN"/>
    <property type="match status" value="1"/>
</dbReference>
<organism evidence="2 3">
    <name type="scientific">Lentilactobacillus fungorum</name>
    <dbReference type="NCBI Taxonomy" id="2201250"/>
    <lineage>
        <taxon>Bacteria</taxon>
        <taxon>Bacillati</taxon>
        <taxon>Bacillota</taxon>
        <taxon>Bacilli</taxon>
        <taxon>Lactobacillales</taxon>
        <taxon>Lactobacillaceae</taxon>
        <taxon>Lentilactobacillus</taxon>
    </lineage>
</organism>
<gene>
    <name evidence="2" type="ORF">YK48G_17040</name>
</gene>
<dbReference type="EMBL" id="BNJR01000015">
    <property type="protein sequence ID" value="GHP14279.1"/>
    <property type="molecule type" value="Genomic_DNA"/>
</dbReference>
<evidence type="ECO:0000256" key="1">
    <source>
        <dbReference type="ARBA" id="ARBA00022729"/>
    </source>
</evidence>
<dbReference type="Gene3D" id="3.30.1450.10">
    <property type="match status" value="2"/>
</dbReference>
<comment type="caution">
    <text evidence="2">The sequence shown here is derived from an EMBL/GenBank/DDBJ whole genome shotgun (WGS) entry which is preliminary data.</text>
</comment>
<evidence type="ECO:0000313" key="2">
    <source>
        <dbReference type="EMBL" id="GHP14279.1"/>
    </source>
</evidence>
<dbReference type="RefSeq" id="WP_203630298.1">
    <property type="nucleotide sequence ID" value="NZ_BNJR01000015.1"/>
</dbReference>
<evidence type="ECO:0000313" key="3">
    <source>
        <dbReference type="Proteomes" id="UP000604765"/>
    </source>
</evidence>
<keyword evidence="1" id="KW-0732">Signal</keyword>
<accession>A0ABQ3W123</accession>
<proteinExistence type="predicted"/>
<dbReference type="Pfam" id="PF12978">
    <property type="entry name" value="DUF3862"/>
    <property type="match status" value="1"/>
</dbReference>
<dbReference type="InterPro" id="IPR024418">
    <property type="entry name" value="DUF3862"/>
</dbReference>
<evidence type="ECO:0008006" key="4">
    <source>
        <dbReference type="Google" id="ProtNLM"/>
    </source>
</evidence>
<name>A0ABQ3W123_9LACO</name>
<dbReference type="Proteomes" id="UP000604765">
    <property type="component" value="Unassembled WGS sequence"/>
</dbReference>
<protein>
    <recommendedName>
        <fullName evidence="4">DUF3862 domain-containing protein</fullName>
    </recommendedName>
</protein>